<sequence length="391" mass="45236">MSSEEHLQLPNHNEGKVRFVLCKYSPRGCNMKGTKESICEHEIRCPFRNAETQTVATSCIRNSPQNDVKCQFECIGCDFRGTDTELLEHEHTSLQKHLRFLLMFGLKSDLRALEAHTKLQSVSSDLRHKIHQYIVSLRNFQDELQVDHRMLTSLMEEIIVIKRNLEENNNHVHERIIAAEANMRRMDEQIAALHRGFQEISDSNVVLRFRVGVLEDFAYEHLARFCPLDPPMPMIADQIQDGVHGMGRNIMEICNFTERKRQAMTNRNLALISDTFMTPNSVKMKLKVFLNGEEAEEETCMTVFVVIVRGLDDDNLNWPFRGKVSLHVFDTESSNYKLFDSFDADPSHFSFQKPCTERNIGYGFLRSIRHSELERLVKDDKLVISVTIMAV</sequence>
<dbReference type="Pfam" id="PF22486">
    <property type="entry name" value="MATH_2"/>
    <property type="match status" value="1"/>
</dbReference>
<dbReference type="InterPro" id="IPR002083">
    <property type="entry name" value="MATH/TRAF_dom"/>
</dbReference>
<evidence type="ECO:0000259" key="1">
    <source>
        <dbReference type="PROSITE" id="PS50144"/>
    </source>
</evidence>
<gene>
    <name evidence="2" type="ORF">ACJMK2_036905</name>
</gene>
<protein>
    <recommendedName>
        <fullName evidence="1">MATH domain-containing protein</fullName>
    </recommendedName>
</protein>
<dbReference type="InterPro" id="IPR013083">
    <property type="entry name" value="Znf_RING/FYVE/PHD"/>
</dbReference>
<dbReference type="Gene3D" id="3.30.40.10">
    <property type="entry name" value="Zinc/RING finger domain, C3HC4 (zinc finger)"/>
    <property type="match status" value="1"/>
</dbReference>
<evidence type="ECO:0000313" key="3">
    <source>
        <dbReference type="Proteomes" id="UP001634394"/>
    </source>
</evidence>
<name>A0ABD3WMT4_SINWO</name>
<reference evidence="2 3" key="1">
    <citation type="submission" date="2024-11" db="EMBL/GenBank/DDBJ databases">
        <title>Chromosome-level genome assembly of the freshwater bivalve Anodonta woodiana.</title>
        <authorList>
            <person name="Chen X."/>
        </authorList>
    </citation>
    <scope>NUCLEOTIDE SEQUENCE [LARGE SCALE GENOMIC DNA]</scope>
    <source>
        <strain evidence="2">MN2024</strain>
        <tissue evidence="2">Gills</tissue>
    </source>
</reference>
<dbReference type="SUPFAM" id="SSF49599">
    <property type="entry name" value="TRAF domain-like"/>
    <property type="match status" value="2"/>
</dbReference>
<dbReference type="Proteomes" id="UP001634394">
    <property type="component" value="Unassembled WGS sequence"/>
</dbReference>
<comment type="caution">
    <text evidence="2">The sequence shown here is derived from an EMBL/GenBank/DDBJ whole genome shotgun (WGS) entry which is preliminary data.</text>
</comment>
<organism evidence="2 3">
    <name type="scientific">Sinanodonta woodiana</name>
    <name type="common">Chinese pond mussel</name>
    <name type="synonym">Anodonta woodiana</name>
    <dbReference type="NCBI Taxonomy" id="1069815"/>
    <lineage>
        <taxon>Eukaryota</taxon>
        <taxon>Metazoa</taxon>
        <taxon>Spiralia</taxon>
        <taxon>Lophotrochozoa</taxon>
        <taxon>Mollusca</taxon>
        <taxon>Bivalvia</taxon>
        <taxon>Autobranchia</taxon>
        <taxon>Heteroconchia</taxon>
        <taxon>Palaeoheterodonta</taxon>
        <taxon>Unionida</taxon>
        <taxon>Unionoidea</taxon>
        <taxon>Unionidae</taxon>
        <taxon>Unioninae</taxon>
        <taxon>Sinanodonta</taxon>
    </lineage>
</organism>
<feature type="domain" description="MATH" evidence="1">
    <location>
        <begin position="246"/>
        <end position="388"/>
    </location>
</feature>
<dbReference type="EMBL" id="JBJQND010000006">
    <property type="protein sequence ID" value="KAL3873820.1"/>
    <property type="molecule type" value="Genomic_DNA"/>
</dbReference>
<dbReference type="PANTHER" id="PTHR10131">
    <property type="entry name" value="TNF RECEPTOR ASSOCIATED FACTOR"/>
    <property type="match status" value="1"/>
</dbReference>
<dbReference type="AlphaFoldDB" id="A0ABD3WMT4"/>
<feature type="non-terminal residue" evidence="2">
    <location>
        <position position="1"/>
    </location>
</feature>
<dbReference type="PROSITE" id="PS50144">
    <property type="entry name" value="MATH"/>
    <property type="match status" value="1"/>
</dbReference>
<evidence type="ECO:0000313" key="2">
    <source>
        <dbReference type="EMBL" id="KAL3873820.1"/>
    </source>
</evidence>
<dbReference type="InterPro" id="IPR008974">
    <property type="entry name" value="TRAF-like"/>
</dbReference>
<dbReference type="PANTHER" id="PTHR10131:SF94">
    <property type="entry name" value="TNF RECEPTOR-ASSOCIATED FACTOR 4"/>
    <property type="match status" value="1"/>
</dbReference>
<dbReference type="Gene3D" id="2.60.210.10">
    <property type="entry name" value="Apoptosis, Tumor Necrosis Factor Receptor Associated Protein 2, Chain A"/>
    <property type="match status" value="1"/>
</dbReference>
<accession>A0ABD3WMT4</accession>
<keyword evidence="3" id="KW-1185">Reference proteome</keyword>
<proteinExistence type="predicted"/>